<dbReference type="HOGENOM" id="CLU_055761_0_0_6"/>
<feature type="chain" id="PRO_5003683443" evidence="5">
    <location>
        <begin position="25"/>
        <end position="339"/>
    </location>
</feature>
<comment type="subcellular location">
    <subcellularLocation>
        <location evidence="1">Cell outer membrane</location>
    </subcellularLocation>
</comment>
<dbReference type="CDD" id="cd07185">
    <property type="entry name" value="OmpA_C-like"/>
    <property type="match status" value="1"/>
</dbReference>
<keyword evidence="8" id="KW-1185">Reference proteome</keyword>
<keyword evidence="2 4" id="KW-0472">Membrane</keyword>
<evidence type="ECO:0000256" key="1">
    <source>
        <dbReference type="ARBA" id="ARBA00004442"/>
    </source>
</evidence>
<dbReference type="Gene3D" id="3.30.1330.60">
    <property type="entry name" value="OmpA-like domain"/>
    <property type="match status" value="1"/>
</dbReference>
<evidence type="ECO:0000256" key="3">
    <source>
        <dbReference type="ARBA" id="ARBA00023237"/>
    </source>
</evidence>
<evidence type="ECO:0000256" key="4">
    <source>
        <dbReference type="PROSITE-ProRule" id="PRU00473"/>
    </source>
</evidence>
<dbReference type="AlphaFoldDB" id="I3YF17"/>
<name>I3YF17_THIV6</name>
<feature type="domain" description="OmpA-like" evidence="6">
    <location>
        <begin position="224"/>
        <end position="339"/>
    </location>
</feature>
<evidence type="ECO:0000313" key="7">
    <source>
        <dbReference type="EMBL" id="AFL75585.1"/>
    </source>
</evidence>
<dbReference type="EMBL" id="CP003154">
    <property type="protein sequence ID" value="AFL75585.1"/>
    <property type="molecule type" value="Genomic_DNA"/>
</dbReference>
<dbReference type="RefSeq" id="WP_014779977.1">
    <property type="nucleotide sequence ID" value="NC_018012.1"/>
</dbReference>
<sequence length="339" mass="37711">MRLDPVRRLLAVCVLATLAFAAPARDLTQDLPGARDLPGLPRFADSVIFGYRLSEFDRSDIPTAKWDDRPGNAFWAQSIKLEGRRTRILYLAPANASSLEVIGNYRQALDKLDYQPLFQCSGFGECGKDVARFYTDEAHGKKFTDSHLLKSVYSGNSVQEPRIHVARKSKPDGDSYLFVFAAFQDNYADSEAGKRVAVFVEEVVVRPMRERMVLLDAGELARGIDAEGRVALYGIHFDVDQASLRPESRPQLEQMARMLSEQPELSVFIVGHTDNQGSLEYNMDLSQRRAAEVVRALISNYGILGERLTPMGVAGLAPVASNAGEEGRARNRRVEMVAR</sequence>
<keyword evidence="5" id="KW-0732">Signal</keyword>
<dbReference type="InterPro" id="IPR032608">
    <property type="entry name" value="DUF4892"/>
</dbReference>
<proteinExistence type="predicted"/>
<dbReference type="GO" id="GO:0009279">
    <property type="term" value="C:cell outer membrane"/>
    <property type="evidence" value="ECO:0007669"/>
    <property type="project" value="UniProtKB-SubCell"/>
</dbReference>
<dbReference type="KEGG" id="tvi:Thivi_3739"/>
<evidence type="ECO:0000259" key="6">
    <source>
        <dbReference type="PROSITE" id="PS51123"/>
    </source>
</evidence>
<dbReference type="PROSITE" id="PS51123">
    <property type="entry name" value="OMPA_2"/>
    <property type="match status" value="1"/>
</dbReference>
<evidence type="ECO:0000256" key="2">
    <source>
        <dbReference type="ARBA" id="ARBA00023136"/>
    </source>
</evidence>
<protein>
    <submittedName>
        <fullName evidence="7">Outer membrane protein/peptidoglycan-associated (Lipo)protein</fullName>
    </submittedName>
</protein>
<accession>I3YF17</accession>
<dbReference type="eggNOG" id="COG2885">
    <property type="taxonomic scope" value="Bacteria"/>
</dbReference>
<dbReference type="PANTHER" id="PTHR30329">
    <property type="entry name" value="STATOR ELEMENT OF FLAGELLAR MOTOR COMPLEX"/>
    <property type="match status" value="1"/>
</dbReference>
<dbReference type="Pfam" id="PF00691">
    <property type="entry name" value="OmpA"/>
    <property type="match status" value="1"/>
</dbReference>
<dbReference type="PANTHER" id="PTHR30329:SF21">
    <property type="entry name" value="LIPOPROTEIN YIAD-RELATED"/>
    <property type="match status" value="1"/>
</dbReference>
<dbReference type="Pfam" id="PF16234">
    <property type="entry name" value="DUF4892"/>
    <property type="match status" value="1"/>
</dbReference>
<evidence type="ECO:0000256" key="5">
    <source>
        <dbReference type="SAM" id="SignalP"/>
    </source>
</evidence>
<feature type="signal peptide" evidence="5">
    <location>
        <begin position="1"/>
        <end position="24"/>
    </location>
</feature>
<dbReference type="InterPro" id="IPR036737">
    <property type="entry name" value="OmpA-like_sf"/>
</dbReference>
<dbReference type="InterPro" id="IPR006665">
    <property type="entry name" value="OmpA-like"/>
</dbReference>
<dbReference type="PRINTS" id="PR01021">
    <property type="entry name" value="OMPADOMAIN"/>
</dbReference>
<dbReference type="Proteomes" id="UP000006062">
    <property type="component" value="Chromosome"/>
</dbReference>
<gene>
    <name evidence="7" type="ordered locus">Thivi_3739</name>
</gene>
<organism evidence="7 8">
    <name type="scientific">Thiocystis violascens (strain ATCC 17096 / DSM 198 / 6111)</name>
    <name type="common">Chromatium violascens</name>
    <dbReference type="NCBI Taxonomy" id="765911"/>
    <lineage>
        <taxon>Bacteria</taxon>
        <taxon>Pseudomonadati</taxon>
        <taxon>Pseudomonadota</taxon>
        <taxon>Gammaproteobacteria</taxon>
        <taxon>Chromatiales</taxon>
        <taxon>Chromatiaceae</taxon>
        <taxon>Thiocystis</taxon>
    </lineage>
</organism>
<keyword evidence="3" id="KW-0998">Cell outer membrane</keyword>
<dbReference type="SUPFAM" id="SSF103088">
    <property type="entry name" value="OmpA-like"/>
    <property type="match status" value="1"/>
</dbReference>
<dbReference type="STRING" id="765911.Thivi_3739"/>
<evidence type="ECO:0000313" key="8">
    <source>
        <dbReference type="Proteomes" id="UP000006062"/>
    </source>
</evidence>
<dbReference type="InterPro" id="IPR050330">
    <property type="entry name" value="Bact_OuterMem_StrucFunc"/>
</dbReference>
<dbReference type="InterPro" id="IPR006664">
    <property type="entry name" value="OMP_bac"/>
</dbReference>
<reference evidence="7 8" key="1">
    <citation type="submission" date="2012-06" db="EMBL/GenBank/DDBJ databases">
        <title>Complete sequence of Thiocystis violascens DSM 198.</title>
        <authorList>
            <consortium name="US DOE Joint Genome Institute"/>
            <person name="Lucas S."/>
            <person name="Han J."/>
            <person name="Lapidus A."/>
            <person name="Cheng J.-F."/>
            <person name="Goodwin L."/>
            <person name="Pitluck S."/>
            <person name="Peters L."/>
            <person name="Ovchinnikova G."/>
            <person name="Teshima H."/>
            <person name="Detter J.C."/>
            <person name="Han C."/>
            <person name="Tapia R."/>
            <person name="Land M."/>
            <person name="Hauser L."/>
            <person name="Kyrpides N."/>
            <person name="Ivanova N."/>
            <person name="Pagani I."/>
            <person name="Vogl K."/>
            <person name="Liu Z."/>
            <person name="Frigaard N.-U."/>
            <person name="Bryant D."/>
            <person name="Woyke T."/>
        </authorList>
    </citation>
    <scope>NUCLEOTIDE SEQUENCE [LARGE SCALE GENOMIC DNA]</scope>
    <source>
        <strain evidence="8">ATCC 17096 / DSM 198 / 6111</strain>
    </source>
</reference>